<accession>A0A5B9MLJ3</accession>
<dbReference type="EMBL" id="CP036264">
    <property type="protein sequence ID" value="QEG00515.1"/>
    <property type="molecule type" value="Genomic_DNA"/>
</dbReference>
<reference evidence="3 4" key="1">
    <citation type="submission" date="2019-02" db="EMBL/GenBank/DDBJ databases">
        <title>Planctomycetal bacteria perform biofilm scaping via a novel small molecule.</title>
        <authorList>
            <person name="Jeske O."/>
            <person name="Boedeker C."/>
            <person name="Wiegand S."/>
            <person name="Breitling P."/>
            <person name="Kallscheuer N."/>
            <person name="Jogler M."/>
            <person name="Rohde M."/>
            <person name="Petersen J."/>
            <person name="Medema M.H."/>
            <person name="Surup F."/>
            <person name="Jogler C."/>
        </authorList>
    </citation>
    <scope>NUCLEOTIDE SEQUENCE [LARGE SCALE GENOMIC DNA]</scope>
    <source>
        <strain evidence="3 4">Mal15</strain>
    </source>
</reference>
<evidence type="ECO:0000256" key="2">
    <source>
        <dbReference type="SAM" id="SignalP"/>
    </source>
</evidence>
<dbReference type="AlphaFoldDB" id="A0A5B9MLJ3"/>
<dbReference type="KEGG" id="smam:Mal15_45850"/>
<evidence type="ECO:0000313" key="4">
    <source>
        <dbReference type="Proteomes" id="UP000321353"/>
    </source>
</evidence>
<feature type="signal peptide" evidence="2">
    <location>
        <begin position="1"/>
        <end position="17"/>
    </location>
</feature>
<sequence length="54" mass="5933" precursor="true">MNLIPLFFLLVAAGAVAGCGSSEPVVIQPETYQMTEQEQANRQRAQKALAEQRQ</sequence>
<evidence type="ECO:0008006" key="5">
    <source>
        <dbReference type="Google" id="ProtNLM"/>
    </source>
</evidence>
<evidence type="ECO:0000313" key="3">
    <source>
        <dbReference type="EMBL" id="QEG00515.1"/>
    </source>
</evidence>
<organism evidence="3 4">
    <name type="scientific">Stieleria maiorica</name>
    <dbReference type="NCBI Taxonomy" id="2795974"/>
    <lineage>
        <taxon>Bacteria</taxon>
        <taxon>Pseudomonadati</taxon>
        <taxon>Planctomycetota</taxon>
        <taxon>Planctomycetia</taxon>
        <taxon>Pirellulales</taxon>
        <taxon>Pirellulaceae</taxon>
        <taxon>Stieleria</taxon>
    </lineage>
</organism>
<dbReference type="RefSeq" id="WP_167546981.1">
    <property type="nucleotide sequence ID" value="NZ_CP036264.1"/>
</dbReference>
<feature type="region of interest" description="Disordered" evidence="1">
    <location>
        <begin position="34"/>
        <end position="54"/>
    </location>
</feature>
<name>A0A5B9MLJ3_9BACT</name>
<dbReference type="Proteomes" id="UP000321353">
    <property type="component" value="Chromosome"/>
</dbReference>
<gene>
    <name evidence="3" type="ORF">Mal15_45850</name>
</gene>
<evidence type="ECO:0000256" key="1">
    <source>
        <dbReference type="SAM" id="MobiDB-lite"/>
    </source>
</evidence>
<keyword evidence="4" id="KW-1185">Reference proteome</keyword>
<keyword evidence="2" id="KW-0732">Signal</keyword>
<protein>
    <recommendedName>
        <fullName evidence="5">Secreted protein</fullName>
    </recommendedName>
</protein>
<proteinExistence type="predicted"/>
<feature type="compositionally biased region" description="Polar residues" evidence="1">
    <location>
        <begin position="34"/>
        <end position="43"/>
    </location>
</feature>
<feature type="chain" id="PRO_5022918531" description="Secreted protein" evidence="2">
    <location>
        <begin position="18"/>
        <end position="54"/>
    </location>
</feature>